<dbReference type="RefSeq" id="WP_089048244.1">
    <property type="nucleotide sequence ID" value="NZ_FXTV01000028.1"/>
</dbReference>
<dbReference type="Proteomes" id="UP000198345">
    <property type="component" value="Unassembled WGS sequence"/>
</dbReference>
<organism evidence="2 3">
    <name type="scientific">Flavobacterium hercynium</name>
    <dbReference type="NCBI Taxonomy" id="387094"/>
    <lineage>
        <taxon>Bacteria</taxon>
        <taxon>Pseudomonadati</taxon>
        <taxon>Bacteroidota</taxon>
        <taxon>Flavobacteriia</taxon>
        <taxon>Flavobacteriales</taxon>
        <taxon>Flavobacteriaceae</taxon>
        <taxon>Flavobacterium</taxon>
    </lineage>
</organism>
<reference evidence="2 3" key="1">
    <citation type="submission" date="2016-11" db="EMBL/GenBank/DDBJ databases">
        <title>Whole genomes of Flavobacteriaceae.</title>
        <authorList>
            <person name="Stine C."/>
            <person name="Li C."/>
            <person name="Tadesse D."/>
        </authorList>
    </citation>
    <scope>NUCLEOTIDE SEQUENCE [LARGE SCALE GENOMIC DNA]</scope>
    <source>
        <strain evidence="2 3">DSM 18292</strain>
    </source>
</reference>
<feature type="signal peptide" evidence="1">
    <location>
        <begin position="1"/>
        <end position="24"/>
    </location>
</feature>
<protein>
    <recommendedName>
        <fullName evidence="4">DUF3828 domain-containing protein</fullName>
    </recommendedName>
</protein>
<sequence>MQAYKIVFLSFLWLSATSFTPVNPDFTFAKKSIVYATDQQQIETLIRKTYEWVETKNSNDDFNAIVNKKGDKYIGLDTKAHGKRMEELKKTNFFAQEFLDNYNKIALKIGDHLKTNKMEYFVGDLPPYGNDANFWCDCQDGPEKYWKTISINITKIETNKASLNWAWKGKTKYKVRVVKENGTWKISYLQGFDYASLTSLPE</sequence>
<keyword evidence="3" id="KW-1185">Reference proteome</keyword>
<dbReference type="Gene3D" id="3.10.450.50">
    <property type="match status" value="1"/>
</dbReference>
<evidence type="ECO:0008006" key="4">
    <source>
        <dbReference type="Google" id="ProtNLM"/>
    </source>
</evidence>
<keyword evidence="1" id="KW-0732">Signal</keyword>
<evidence type="ECO:0000313" key="2">
    <source>
        <dbReference type="EMBL" id="OXA95811.1"/>
    </source>
</evidence>
<dbReference type="AlphaFoldDB" id="A0A226HQ87"/>
<comment type="caution">
    <text evidence="2">The sequence shown here is derived from an EMBL/GenBank/DDBJ whole genome shotgun (WGS) entry which is preliminary data.</text>
</comment>
<dbReference type="EMBL" id="MUGW01000004">
    <property type="protein sequence ID" value="OXA95811.1"/>
    <property type="molecule type" value="Genomic_DNA"/>
</dbReference>
<name>A0A226HQ87_9FLAO</name>
<evidence type="ECO:0000256" key="1">
    <source>
        <dbReference type="SAM" id="SignalP"/>
    </source>
</evidence>
<gene>
    <name evidence="2" type="ORF">B0A66_02315</name>
</gene>
<feature type="chain" id="PRO_5012533655" description="DUF3828 domain-containing protein" evidence="1">
    <location>
        <begin position="25"/>
        <end position="202"/>
    </location>
</feature>
<accession>A0A226HQ87</accession>
<dbReference type="OrthoDB" id="670847at2"/>
<proteinExistence type="predicted"/>
<evidence type="ECO:0000313" key="3">
    <source>
        <dbReference type="Proteomes" id="UP000198345"/>
    </source>
</evidence>